<evidence type="ECO:0000256" key="7">
    <source>
        <dbReference type="ARBA" id="ARBA00022989"/>
    </source>
</evidence>
<keyword evidence="5 9" id="KW-1003">Cell membrane</keyword>
<protein>
    <recommendedName>
        <fullName evidence="3 9">Phosphate transport system permease protein PstA</fullName>
    </recommendedName>
</protein>
<dbReference type="SUPFAM" id="SSF161098">
    <property type="entry name" value="MetI-like"/>
    <property type="match status" value="1"/>
</dbReference>
<dbReference type="AlphaFoldDB" id="A0A0K8MAR4"/>
<evidence type="ECO:0000256" key="5">
    <source>
        <dbReference type="ARBA" id="ARBA00022475"/>
    </source>
</evidence>
<comment type="caution">
    <text evidence="9">Lacks conserved residue(s) required for the propagation of feature annotation.</text>
</comment>
<evidence type="ECO:0000256" key="8">
    <source>
        <dbReference type="ARBA" id="ARBA00023136"/>
    </source>
</evidence>
<gene>
    <name evidence="11" type="primary">pstA</name>
    <name evidence="11" type="ORF">Cva_00227</name>
</gene>
<keyword evidence="6 9" id="KW-0812">Transmembrane</keyword>
<evidence type="ECO:0000259" key="10">
    <source>
        <dbReference type="PROSITE" id="PS50928"/>
    </source>
</evidence>
<feature type="transmembrane region" description="Helical" evidence="9">
    <location>
        <begin position="279"/>
        <end position="301"/>
    </location>
</feature>
<evidence type="ECO:0000256" key="4">
    <source>
        <dbReference type="ARBA" id="ARBA00022448"/>
    </source>
</evidence>
<comment type="similarity">
    <text evidence="2 9">Belongs to the binding-protein-dependent transport system permease family. CysTW subfamily.</text>
</comment>
<feature type="transmembrane region" description="Helical" evidence="9">
    <location>
        <begin position="391"/>
        <end position="416"/>
    </location>
</feature>
<evidence type="ECO:0000256" key="3">
    <source>
        <dbReference type="ARBA" id="ARBA00016864"/>
    </source>
</evidence>
<keyword evidence="8 9" id="KW-0472">Membrane</keyword>
<dbReference type="InterPro" id="IPR024573">
    <property type="entry name" value="DUF3333"/>
</dbReference>
<keyword evidence="4" id="KW-0813">Transport</keyword>
<feature type="transmembrane region" description="Helical" evidence="9">
    <location>
        <begin position="210"/>
        <end position="231"/>
    </location>
</feature>
<dbReference type="InterPro" id="IPR005672">
    <property type="entry name" value="Phosphate_PstA"/>
</dbReference>
<keyword evidence="12" id="KW-1185">Reference proteome</keyword>
<feature type="domain" description="ABC transmembrane type-1" evidence="10">
    <location>
        <begin position="206"/>
        <end position="413"/>
    </location>
</feature>
<dbReference type="Pfam" id="PF00528">
    <property type="entry name" value="BPD_transp_1"/>
    <property type="match status" value="1"/>
</dbReference>
<dbReference type="EMBL" id="BBVC01000011">
    <property type="protein sequence ID" value="GAO97591.1"/>
    <property type="molecule type" value="Genomic_DNA"/>
</dbReference>
<dbReference type="GO" id="GO:0005315">
    <property type="term" value="F:phosphate transmembrane transporter activity"/>
    <property type="evidence" value="ECO:0007669"/>
    <property type="project" value="InterPro"/>
</dbReference>
<proteinExistence type="inferred from homology"/>
<evidence type="ECO:0000313" key="12">
    <source>
        <dbReference type="Proteomes" id="UP000036771"/>
    </source>
</evidence>
<evidence type="ECO:0000256" key="1">
    <source>
        <dbReference type="ARBA" id="ARBA00004651"/>
    </source>
</evidence>
<dbReference type="PANTHER" id="PTHR43470">
    <property type="entry name" value="PHOSPHATE TRANSPORT SYSTEM PERMEASE PROTEIN PSTA-RELATED"/>
    <property type="match status" value="1"/>
</dbReference>
<name>A0A0K8MAR4_9PROT</name>
<dbReference type="GO" id="GO:0005886">
    <property type="term" value="C:plasma membrane"/>
    <property type="evidence" value="ECO:0007669"/>
    <property type="project" value="UniProtKB-SubCell"/>
</dbReference>
<dbReference type="Gene3D" id="1.10.3720.10">
    <property type="entry name" value="MetI-like"/>
    <property type="match status" value="1"/>
</dbReference>
<sequence length="424" mass="46666">MKNMTSESSSLMRSAAAKKLPRRYAAEKRFKFYGKLAIFFALVFLLTLLYGTIMRGLPAFQKTQVGLDILFDPAFIAEGSHCSLPSLVNESLLKLFPDTSKEALNNFRPLISPGSCRILLERIQNHPEDKDRTLRIWLPLSDDADLFLKNSESQKSLHKYRRLNAEQMQALDKIEQKGRLKTIFNWGFFTRGDARNPEFAGIASAFAGSFYVIIIALLFAFPIGIAAALYLEEFNKRGYLSQWIEVNISNLAAVPSIVFGLLGLALFLGFFGLPRSSALAGGLTLGLMTLPTIIITSRSALAAVPKSIRYAAQGMGASDVQVVLHHVLPLAMPGILTGSIIGTARALGETAPLLMVGMMAFIGDIPHSPLDPASALPTQIFMWARNPEPGFIANAAAGIIVLLAFIIFMNMIAIILRRKFEQRW</sequence>
<dbReference type="STRING" id="1629334.Cva_00227"/>
<evidence type="ECO:0000256" key="6">
    <source>
        <dbReference type="ARBA" id="ARBA00022692"/>
    </source>
</evidence>
<dbReference type="CDD" id="cd06261">
    <property type="entry name" value="TM_PBP2"/>
    <property type="match status" value="1"/>
</dbReference>
<keyword evidence="7 9" id="KW-1133">Transmembrane helix</keyword>
<evidence type="ECO:0000313" key="11">
    <source>
        <dbReference type="EMBL" id="GAO97591.1"/>
    </source>
</evidence>
<reference evidence="11 12" key="1">
    <citation type="submission" date="2015-03" db="EMBL/GenBank/DDBJ databases">
        <title>Caedibacter varicaedens, whole genome shotgun sequence.</title>
        <authorList>
            <person name="Suzuki H."/>
            <person name="Dapper A.L."/>
            <person name="Gibson A.K."/>
            <person name="Jackson C."/>
            <person name="Lee H."/>
            <person name="Pejaver V.R."/>
            <person name="Doak T."/>
            <person name="Lynch M."/>
        </authorList>
    </citation>
    <scope>NUCLEOTIDE SEQUENCE [LARGE SCALE GENOMIC DNA]</scope>
</reference>
<dbReference type="InterPro" id="IPR035906">
    <property type="entry name" value="MetI-like_sf"/>
</dbReference>
<dbReference type="NCBIfam" id="TIGR00974">
    <property type="entry name" value="3a0107s02c"/>
    <property type="match status" value="1"/>
</dbReference>
<dbReference type="PROSITE" id="PS50928">
    <property type="entry name" value="ABC_TM1"/>
    <property type="match status" value="1"/>
</dbReference>
<comment type="caution">
    <text evidence="11">The sequence shown here is derived from an EMBL/GenBank/DDBJ whole genome shotgun (WGS) entry which is preliminary data.</text>
</comment>
<dbReference type="Pfam" id="PF11812">
    <property type="entry name" value="DUF3333"/>
    <property type="match status" value="1"/>
</dbReference>
<dbReference type="OrthoDB" id="9807065at2"/>
<feature type="transmembrane region" description="Helical" evidence="9">
    <location>
        <begin position="322"/>
        <end position="347"/>
    </location>
</feature>
<dbReference type="GO" id="GO:0035435">
    <property type="term" value="P:phosphate ion transmembrane transport"/>
    <property type="evidence" value="ECO:0007669"/>
    <property type="project" value="InterPro"/>
</dbReference>
<evidence type="ECO:0000256" key="9">
    <source>
        <dbReference type="RuleBase" id="RU363043"/>
    </source>
</evidence>
<accession>A0A0K8MAR4</accession>
<comment type="subcellular location">
    <subcellularLocation>
        <location evidence="9">Cell inner membrane</location>
        <topology evidence="9">Multi-pass membrane protein</topology>
    </subcellularLocation>
    <subcellularLocation>
        <location evidence="1">Cell membrane</location>
        <topology evidence="1">Multi-pass membrane protein</topology>
    </subcellularLocation>
</comment>
<feature type="transmembrane region" description="Helical" evidence="9">
    <location>
        <begin position="251"/>
        <end position="273"/>
    </location>
</feature>
<organism evidence="11 12">
    <name type="scientific">Caedimonas varicaedens</name>
    <dbReference type="NCBI Taxonomy" id="1629334"/>
    <lineage>
        <taxon>Bacteria</taxon>
        <taxon>Pseudomonadati</taxon>
        <taxon>Pseudomonadota</taxon>
        <taxon>Alphaproteobacteria</taxon>
        <taxon>Holosporales</taxon>
        <taxon>Caedimonadaceae</taxon>
        <taxon>Caedimonas</taxon>
    </lineage>
</organism>
<dbReference type="InterPro" id="IPR000515">
    <property type="entry name" value="MetI-like"/>
</dbReference>
<evidence type="ECO:0000256" key="2">
    <source>
        <dbReference type="ARBA" id="ARBA00007069"/>
    </source>
</evidence>
<dbReference type="Proteomes" id="UP000036771">
    <property type="component" value="Unassembled WGS sequence"/>
</dbReference>
<dbReference type="PANTHER" id="PTHR43470:SF5">
    <property type="entry name" value="PHOSPHATE TRANSPORT SYSTEM PERMEASE PROTEIN PSTA"/>
    <property type="match status" value="1"/>
</dbReference>